<protein>
    <recommendedName>
        <fullName evidence="1">Integrase catalytic domain-containing protein</fullName>
    </recommendedName>
</protein>
<name>A0A7J6NBE4_PEROL</name>
<reference evidence="2 3" key="1">
    <citation type="submission" date="2020-04" db="EMBL/GenBank/DDBJ databases">
        <title>Perkinsus olseni comparative genomics.</title>
        <authorList>
            <person name="Bogema D.R."/>
        </authorList>
    </citation>
    <scope>NUCLEOTIDE SEQUENCE [LARGE SCALE GENOMIC DNA]</scope>
    <source>
        <strain evidence="2">00978-12</strain>
    </source>
</reference>
<accession>A0A7J6NBE4</accession>
<dbReference type="GO" id="GO:0003676">
    <property type="term" value="F:nucleic acid binding"/>
    <property type="evidence" value="ECO:0007669"/>
    <property type="project" value="InterPro"/>
</dbReference>
<dbReference type="InterPro" id="IPR001584">
    <property type="entry name" value="Integrase_cat-core"/>
</dbReference>
<dbReference type="AlphaFoldDB" id="A0A7J6NBE4"/>
<dbReference type="InterPro" id="IPR050951">
    <property type="entry name" value="Retrovirus_Pol_polyprotein"/>
</dbReference>
<gene>
    <name evidence="2" type="ORF">FOZ60_012470</name>
</gene>
<dbReference type="EMBL" id="JABANP010000537">
    <property type="protein sequence ID" value="KAF4681189.1"/>
    <property type="molecule type" value="Genomic_DNA"/>
</dbReference>
<dbReference type="PROSITE" id="PS50994">
    <property type="entry name" value="INTEGRASE"/>
    <property type="match status" value="1"/>
</dbReference>
<dbReference type="InterPro" id="IPR036397">
    <property type="entry name" value="RNaseH_sf"/>
</dbReference>
<organism evidence="2 3">
    <name type="scientific">Perkinsus olseni</name>
    <name type="common">Perkinsus atlanticus</name>
    <dbReference type="NCBI Taxonomy" id="32597"/>
    <lineage>
        <taxon>Eukaryota</taxon>
        <taxon>Sar</taxon>
        <taxon>Alveolata</taxon>
        <taxon>Perkinsozoa</taxon>
        <taxon>Perkinsea</taxon>
        <taxon>Perkinsida</taxon>
        <taxon>Perkinsidae</taxon>
        <taxon>Perkinsus</taxon>
    </lineage>
</organism>
<sequence length="648" mass="75259">MVEQTATWWVQRQLDQEAPWGDTISFTQEEVEEVLLIQQAEPTISVAKAIVKPKLHEMDDGTYQNIMGKHRRLLQRLRRWRSRVCDINYKDPTEDEVWRSLCQWKQSLCEYINLIKTVITNGEVNNVATRTRRKWKLQYMVKNDLLYRKVRHDQHGRTYLQMVIPESDSLVVALIRRYHVQRAHNGVGDTLQSLLQEVWWKGIKRHVQQYVRGCYICQLVRGQTHTSEPGTMYATPEPWYLVGVDLTGPYTESSDGYRYLLTCTCLYTRYMVVQPIKNMTVDSVLVALKKVCSIYGNPHMMVSDNGVQFISKKFQSYCNENNIHHRLIPRYSPNLGGGYERPHQLLHRGLISLLLEGERTLTPTTKEWVDYLDDILWVINTRTLHYKKTGSISPFELMMARKPRMGELPKRVSRDQWQTVTKIPSTTVIDKQRQKVREQLQQRFIPVWESMREKSRETVISKASKYPKRELREGDYAWIFKKKSHKLDLPWKGPYEVLRVDGVKVSLKLDDQHTIVDSFDHVLKVEKPWTLTKTTKGGLTPGTVIIFGDAEIGIVESSRGNDTLLHMVRATPHYSTAYYLQKLYWNPKTGSIVGESIKDSNFGGYKISAGCDNGDASGKEEWLPLLRAHSFKKGGGQRSLQCDYQVLM</sequence>
<dbReference type="Pfam" id="PF17921">
    <property type="entry name" value="Integrase_H2C2"/>
    <property type="match status" value="1"/>
</dbReference>
<dbReference type="InterPro" id="IPR041588">
    <property type="entry name" value="Integrase_H2C2"/>
</dbReference>
<evidence type="ECO:0000313" key="2">
    <source>
        <dbReference type="EMBL" id="KAF4681189.1"/>
    </source>
</evidence>
<evidence type="ECO:0000259" key="1">
    <source>
        <dbReference type="PROSITE" id="PS50994"/>
    </source>
</evidence>
<dbReference type="InterPro" id="IPR012337">
    <property type="entry name" value="RNaseH-like_sf"/>
</dbReference>
<dbReference type="SUPFAM" id="SSF53098">
    <property type="entry name" value="Ribonuclease H-like"/>
    <property type="match status" value="1"/>
</dbReference>
<dbReference type="Pfam" id="PF00665">
    <property type="entry name" value="rve"/>
    <property type="match status" value="1"/>
</dbReference>
<dbReference type="Proteomes" id="UP000541610">
    <property type="component" value="Unassembled WGS sequence"/>
</dbReference>
<dbReference type="PANTHER" id="PTHR37984">
    <property type="entry name" value="PROTEIN CBG26694"/>
    <property type="match status" value="1"/>
</dbReference>
<dbReference type="Gene3D" id="1.10.340.70">
    <property type="match status" value="1"/>
</dbReference>
<dbReference type="OrthoDB" id="9906983at2759"/>
<evidence type="ECO:0000313" key="3">
    <source>
        <dbReference type="Proteomes" id="UP000541610"/>
    </source>
</evidence>
<comment type="caution">
    <text evidence="2">The sequence shown here is derived from an EMBL/GenBank/DDBJ whole genome shotgun (WGS) entry which is preliminary data.</text>
</comment>
<feature type="domain" description="Integrase catalytic" evidence="1">
    <location>
        <begin position="234"/>
        <end position="402"/>
    </location>
</feature>
<dbReference type="Gene3D" id="3.30.420.10">
    <property type="entry name" value="Ribonuclease H-like superfamily/Ribonuclease H"/>
    <property type="match status" value="1"/>
</dbReference>
<dbReference type="GO" id="GO:0015074">
    <property type="term" value="P:DNA integration"/>
    <property type="evidence" value="ECO:0007669"/>
    <property type="project" value="InterPro"/>
</dbReference>
<dbReference type="PANTHER" id="PTHR37984:SF5">
    <property type="entry name" value="PROTEIN NYNRIN-LIKE"/>
    <property type="match status" value="1"/>
</dbReference>
<proteinExistence type="predicted"/>